<gene>
    <name evidence="3" type="ORF">SEVIR_6G153800v2</name>
</gene>
<dbReference type="PANTHER" id="PTHR33018">
    <property type="entry name" value="OS10G0338966 PROTEIN-RELATED"/>
    <property type="match status" value="1"/>
</dbReference>
<evidence type="ECO:0000256" key="1">
    <source>
        <dbReference type="SAM" id="MobiDB-lite"/>
    </source>
</evidence>
<dbReference type="AlphaFoldDB" id="A0A4V6D5G3"/>
<dbReference type="EMBL" id="CM016557">
    <property type="protein sequence ID" value="TKW10296.1"/>
    <property type="molecule type" value="Genomic_DNA"/>
</dbReference>
<protein>
    <recommendedName>
        <fullName evidence="2">DUF8039 domain-containing protein</fullName>
    </recommendedName>
</protein>
<name>A0A4V6D5G3_SETVI</name>
<sequence>MHQDLSNSMPTSPSEQPSSCASVGLPEMDSAHYPADDLMVQQPCQLHVQFCNISFKVALDMAYPVEQGPVFHGSKVLPGYSRVKLDEVCAGLDDLDLVYPGHEEVAKLGEAVHKVILWSKRYIIFGTNCNNKLSSLTKDLPHLEPVRSRSPTPPQAHIKKICRAQGLKNLSMRHIMTLSVTKMMLHQIMKIMRMGTCLSIGALQPHQCVQ</sequence>
<feature type="domain" description="DUF8039" evidence="2">
    <location>
        <begin position="34"/>
        <end position="125"/>
    </location>
</feature>
<evidence type="ECO:0000313" key="3">
    <source>
        <dbReference type="EMBL" id="TKW10296.1"/>
    </source>
</evidence>
<feature type="region of interest" description="Disordered" evidence="1">
    <location>
        <begin position="1"/>
        <end position="23"/>
    </location>
</feature>
<evidence type="ECO:0000313" key="4">
    <source>
        <dbReference type="Proteomes" id="UP000298652"/>
    </source>
</evidence>
<reference evidence="3" key="1">
    <citation type="submission" date="2019-03" db="EMBL/GenBank/DDBJ databases">
        <title>WGS assembly of Setaria viridis.</title>
        <authorList>
            <person name="Huang P."/>
            <person name="Jenkins J."/>
            <person name="Grimwood J."/>
            <person name="Barry K."/>
            <person name="Healey A."/>
            <person name="Mamidi S."/>
            <person name="Sreedasyam A."/>
            <person name="Shu S."/>
            <person name="Feldman M."/>
            <person name="Wu J."/>
            <person name="Yu Y."/>
            <person name="Chen C."/>
            <person name="Johnson J."/>
            <person name="Rokhsar D."/>
            <person name="Baxter I."/>
            <person name="Schmutz J."/>
            <person name="Brutnell T."/>
            <person name="Kellogg E."/>
        </authorList>
    </citation>
    <scope>NUCLEOTIDE SEQUENCE [LARGE SCALE GENOMIC DNA]</scope>
</reference>
<dbReference type="InterPro" id="IPR058352">
    <property type="entry name" value="DUF8039"/>
</dbReference>
<dbReference type="Pfam" id="PF26133">
    <property type="entry name" value="DUF8039"/>
    <property type="match status" value="1"/>
</dbReference>
<accession>A0A4V6D5G3</accession>
<feature type="compositionally biased region" description="Polar residues" evidence="1">
    <location>
        <begin position="1"/>
        <end position="21"/>
    </location>
</feature>
<dbReference type="Proteomes" id="UP000298652">
    <property type="component" value="Chromosome 6"/>
</dbReference>
<evidence type="ECO:0000259" key="2">
    <source>
        <dbReference type="Pfam" id="PF26133"/>
    </source>
</evidence>
<organism evidence="3 4">
    <name type="scientific">Setaria viridis</name>
    <name type="common">Green bristlegrass</name>
    <name type="synonym">Setaria italica subsp. viridis</name>
    <dbReference type="NCBI Taxonomy" id="4556"/>
    <lineage>
        <taxon>Eukaryota</taxon>
        <taxon>Viridiplantae</taxon>
        <taxon>Streptophyta</taxon>
        <taxon>Embryophyta</taxon>
        <taxon>Tracheophyta</taxon>
        <taxon>Spermatophyta</taxon>
        <taxon>Magnoliopsida</taxon>
        <taxon>Liliopsida</taxon>
        <taxon>Poales</taxon>
        <taxon>Poaceae</taxon>
        <taxon>PACMAD clade</taxon>
        <taxon>Panicoideae</taxon>
        <taxon>Panicodae</taxon>
        <taxon>Paniceae</taxon>
        <taxon>Cenchrinae</taxon>
        <taxon>Setaria</taxon>
    </lineage>
</organism>
<dbReference type="PANTHER" id="PTHR33018:SF34">
    <property type="entry name" value="OS02G0472350 PROTEIN"/>
    <property type="match status" value="1"/>
</dbReference>
<dbReference type="Gramene" id="TKW10296">
    <property type="protein sequence ID" value="TKW10296"/>
    <property type="gene ID" value="SEVIR_6G153800v2"/>
</dbReference>
<keyword evidence="4" id="KW-1185">Reference proteome</keyword>
<proteinExistence type="predicted"/>